<dbReference type="AlphaFoldDB" id="A0A9X1IE43"/>
<name>A0A9X1IE43_9PROT</name>
<evidence type="ECO:0000313" key="3">
    <source>
        <dbReference type="Proteomes" id="UP001139311"/>
    </source>
</evidence>
<comment type="caution">
    <text evidence="2">The sequence shown here is derived from an EMBL/GenBank/DDBJ whole genome shotgun (WGS) entry which is preliminary data.</text>
</comment>
<proteinExistence type="predicted"/>
<dbReference type="Pfam" id="PF19570">
    <property type="entry name" value="DUF6088"/>
    <property type="match status" value="1"/>
</dbReference>
<gene>
    <name evidence="2" type="ORF">LHA35_15430</name>
</gene>
<protein>
    <submittedName>
        <fullName evidence="2">DUF6088 family protein</fullName>
    </submittedName>
</protein>
<feature type="compositionally biased region" description="Basic and acidic residues" evidence="1">
    <location>
        <begin position="217"/>
        <end position="229"/>
    </location>
</feature>
<organism evidence="2 3">
    <name type="scientific">Roseicella aerolata</name>
    <dbReference type="NCBI Taxonomy" id="2883479"/>
    <lineage>
        <taxon>Bacteria</taxon>
        <taxon>Pseudomonadati</taxon>
        <taxon>Pseudomonadota</taxon>
        <taxon>Alphaproteobacteria</taxon>
        <taxon>Acetobacterales</taxon>
        <taxon>Roseomonadaceae</taxon>
        <taxon>Roseicella</taxon>
    </lineage>
</organism>
<feature type="region of interest" description="Disordered" evidence="1">
    <location>
        <begin position="213"/>
        <end position="278"/>
    </location>
</feature>
<dbReference type="EMBL" id="JAJAQI010000022">
    <property type="protein sequence ID" value="MCB4823125.1"/>
    <property type="molecule type" value="Genomic_DNA"/>
</dbReference>
<dbReference type="Proteomes" id="UP001139311">
    <property type="component" value="Unassembled WGS sequence"/>
</dbReference>
<dbReference type="InterPro" id="IPR045738">
    <property type="entry name" value="DUF6088"/>
</dbReference>
<reference evidence="2" key="1">
    <citation type="submission" date="2021-10" db="EMBL/GenBank/DDBJ databases">
        <title>Roseicella aerolatum sp. nov., isolated from aerosols of e-waste dismantling site.</title>
        <authorList>
            <person name="Qin T."/>
        </authorList>
    </citation>
    <scope>NUCLEOTIDE SEQUENCE</scope>
    <source>
        <strain evidence="2">GB24</strain>
    </source>
</reference>
<accession>A0A9X1IE43</accession>
<feature type="compositionally biased region" description="Basic residues" evidence="1">
    <location>
        <begin position="266"/>
        <end position="278"/>
    </location>
</feature>
<evidence type="ECO:0000313" key="2">
    <source>
        <dbReference type="EMBL" id="MCB4823125.1"/>
    </source>
</evidence>
<dbReference type="RefSeq" id="WP_226609440.1">
    <property type="nucleotide sequence ID" value="NZ_JAJAQI010000022.1"/>
</dbReference>
<sequence length="278" mass="31142">MSDSPSDIKAAVLHRVRQDRPRKVWTPADFLDLGSRDAVDKALQRLTKAEQLRRIDRGLYDQPGFNKLTQKPNPPDPRSVIEALGRRDQVRMLVDGLTAANDLGLTDAVPAKIVVHSDARRRALRLGNVTISFRPTAASKLFWAGRPAMRVVQALHWMRDLLAREGEADRVRRKLRKLLDDPMTGPPLRADLLDGMTTLPTWMRVFLKTVTEGDEGAPAKRAADDRHHDDDDDDDHDHHRRRPAAMRQAGDAVRSRARAGAGKRASPAHRASKRTSNA</sequence>
<evidence type="ECO:0000256" key="1">
    <source>
        <dbReference type="SAM" id="MobiDB-lite"/>
    </source>
</evidence>
<keyword evidence="3" id="KW-1185">Reference proteome</keyword>